<dbReference type="STRING" id="655015.B1812_00680"/>
<feature type="signal peptide" evidence="1">
    <location>
        <begin position="1"/>
        <end position="23"/>
    </location>
</feature>
<dbReference type="AlphaFoldDB" id="A0A1W6MQG8"/>
<organism evidence="2 3">
    <name type="scientific">Methylocystis bryophila</name>
    <dbReference type="NCBI Taxonomy" id="655015"/>
    <lineage>
        <taxon>Bacteria</taxon>
        <taxon>Pseudomonadati</taxon>
        <taxon>Pseudomonadota</taxon>
        <taxon>Alphaproteobacteria</taxon>
        <taxon>Hyphomicrobiales</taxon>
        <taxon>Methylocystaceae</taxon>
        <taxon>Methylocystis</taxon>
    </lineage>
</organism>
<protein>
    <submittedName>
        <fullName evidence="2">Uncharacterized protein</fullName>
    </submittedName>
</protein>
<accession>A0A1W6MQG8</accession>
<dbReference type="Proteomes" id="UP000193978">
    <property type="component" value="Chromosome"/>
</dbReference>
<dbReference type="InterPro" id="IPR058110">
    <property type="entry name" value="GCG_CRPN_dom"/>
</dbReference>
<keyword evidence="3" id="KW-1185">Reference proteome</keyword>
<dbReference type="EMBL" id="CP019948">
    <property type="protein sequence ID" value="ARN79827.1"/>
    <property type="molecule type" value="Genomic_DNA"/>
</dbReference>
<gene>
    <name evidence="2" type="ORF">B1812_00680</name>
</gene>
<evidence type="ECO:0000256" key="1">
    <source>
        <dbReference type="SAM" id="SignalP"/>
    </source>
</evidence>
<keyword evidence="1" id="KW-0732">Signal</keyword>
<reference evidence="2 3" key="1">
    <citation type="submission" date="2017-02" db="EMBL/GenBank/DDBJ databases">
        <authorList>
            <person name="Peterson S.W."/>
        </authorList>
    </citation>
    <scope>NUCLEOTIDE SEQUENCE [LARGE SCALE GENOMIC DNA]</scope>
    <source>
        <strain evidence="2 3">S285</strain>
    </source>
</reference>
<evidence type="ECO:0000313" key="2">
    <source>
        <dbReference type="EMBL" id="ARN79827.1"/>
    </source>
</evidence>
<dbReference type="OrthoDB" id="8457022at2"/>
<dbReference type="NCBIfam" id="NF047412">
    <property type="entry name" value="sig_GCG_CRPN_rpt"/>
    <property type="match status" value="1"/>
</dbReference>
<name>A0A1W6MQG8_9HYPH</name>
<proteinExistence type="predicted"/>
<dbReference type="KEGG" id="mbry:B1812_00680"/>
<sequence length="69" mass="7672">MRLTTRLLAAAAITVAGVTASQAMPLVSSDSAKGAPIEQVGWRCGPGWHLNGWGRCAPNRFWRPYRRYW</sequence>
<feature type="chain" id="PRO_5010863013" evidence="1">
    <location>
        <begin position="24"/>
        <end position="69"/>
    </location>
</feature>
<evidence type="ECO:0000313" key="3">
    <source>
        <dbReference type="Proteomes" id="UP000193978"/>
    </source>
</evidence>
<dbReference type="RefSeq" id="WP_085769874.1">
    <property type="nucleotide sequence ID" value="NZ_AP027149.1"/>
</dbReference>